<dbReference type="InterPro" id="IPR050348">
    <property type="entry name" value="Protein-Tyr_Phosphatase"/>
</dbReference>
<dbReference type="SUPFAM" id="SSF52799">
    <property type="entry name" value="(Phosphotyrosine protein) phosphatases II"/>
    <property type="match status" value="1"/>
</dbReference>
<keyword evidence="3" id="KW-0378">Hydrolase</keyword>
<comment type="similarity">
    <text evidence="1">Belongs to the protein-tyrosine phosphatase family.</text>
</comment>
<name>A0A914R4U9_9BILA</name>
<dbReference type="InterPro" id="IPR029021">
    <property type="entry name" value="Prot-tyrosine_phosphatase-like"/>
</dbReference>
<evidence type="ECO:0000256" key="1">
    <source>
        <dbReference type="ARBA" id="ARBA00009580"/>
    </source>
</evidence>
<evidence type="ECO:0000256" key="3">
    <source>
        <dbReference type="ARBA" id="ARBA00022801"/>
    </source>
</evidence>
<dbReference type="AlphaFoldDB" id="A0A914R4U9"/>
<keyword evidence="7" id="KW-1185">Reference proteome</keyword>
<dbReference type="PROSITE" id="PS50055">
    <property type="entry name" value="TYR_PHOSPHATASE_PTP"/>
    <property type="match status" value="1"/>
</dbReference>
<dbReference type="GO" id="GO:0004725">
    <property type="term" value="F:protein tyrosine phosphatase activity"/>
    <property type="evidence" value="ECO:0007669"/>
    <property type="project" value="UniProtKB-EC"/>
</dbReference>
<dbReference type="InterPro" id="IPR016130">
    <property type="entry name" value="Tyr_Pase_AS"/>
</dbReference>
<organism evidence="7 8">
    <name type="scientific">Panagrolaimus davidi</name>
    <dbReference type="NCBI Taxonomy" id="227884"/>
    <lineage>
        <taxon>Eukaryota</taxon>
        <taxon>Metazoa</taxon>
        <taxon>Ecdysozoa</taxon>
        <taxon>Nematoda</taxon>
        <taxon>Chromadorea</taxon>
        <taxon>Rhabditida</taxon>
        <taxon>Tylenchina</taxon>
        <taxon>Panagrolaimomorpha</taxon>
        <taxon>Panagrolaimoidea</taxon>
        <taxon>Panagrolaimidae</taxon>
        <taxon>Panagrolaimus</taxon>
    </lineage>
</organism>
<accession>A0A914R4U9</accession>
<reference evidence="8" key="1">
    <citation type="submission" date="2022-11" db="UniProtKB">
        <authorList>
            <consortium name="WormBaseParasite"/>
        </authorList>
    </citation>
    <scope>IDENTIFICATION</scope>
</reference>
<dbReference type="InterPro" id="IPR003595">
    <property type="entry name" value="Tyr_Pase_cat"/>
</dbReference>
<evidence type="ECO:0000256" key="4">
    <source>
        <dbReference type="ARBA" id="ARBA00022912"/>
    </source>
</evidence>
<evidence type="ECO:0000259" key="6">
    <source>
        <dbReference type="PROSITE" id="PS50056"/>
    </source>
</evidence>
<dbReference type="PANTHER" id="PTHR19134:SF562">
    <property type="entry name" value="PROTEIN-TYROSINE-PHOSPHATASE"/>
    <property type="match status" value="1"/>
</dbReference>
<protein>
    <recommendedName>
        <fullName evidence="2">protein-tyrosine-phosphatase</fullName>
        <ecNumber evidence="2">3.1.3.48</ecNumber>
    </recommendedName>
</protein>
<dbReference type="PROSITE" id="PS00383">
    <property type="entry name" value="TYR_PHOSPHATASE_1"/>
    <property type="match status" value="1"/>
</dbReference>
<dbReference type="PRINTS" id="PR00700">
    <property type="entry name" value="PRTYPHPHTASE"/>
</dbReference>
<feature type="domain" description="Tyrosine specific protein phosphatases" evidence="6">
    <location>
        <begin position="34"/>
        <end position="108"/>
    </location>
</feature>
<dbReference type="SMART" id="SM00404">
    <property type="entry name" value="PTPc_motif"/>
    <property type="match status" value="1"/>
</dbReference>
<dbReference type="CDD" id="cd00047">
    <property type="entry name" value="PTPc"/>
    <property type="match status" value="1"/>
</dbReference>
<dbReference type="Proteomes" id="UP000887578">
    <property type="component" value="Unplaced"/>
</dbReference>
<feature type="domain" description="Tyrosine-protein phosphatase" evidence="5">
    <location>
        <begin position="1"/>
        <end position="117"/>
    </location>
</feature>
<dbReference type="InterPro" id="IPR000242">
    <property type="entry name" value="PTP_cat"/>
</dbReference>
<evidence type="ECO:0000256" key="2">
    <source>
        <dbReference type="ARBA" id="ARBA00013064"/>
    </source>
</evidence>
<evidence type="ECO:0000313" key="7">
    <source>
        <dbReference type="Proteomes" id="UP000887578"/>
    </source>
</evidence>
<dbReference type="PANTHER" id="PTHR19134">
    <property type="entry name" value="RECEPTOR-TYPE TYROSINE-PROTEIN PHOSPHATASE"/>
    <property type="match status" value="1"/>
</dbReference>
<evidence type="ECO:0000313" key="8">
    <source>
        <dbReference type="WBParaSite" id="PDA_v2.g9655.t1"/>
    </source>
</evidence>
<dbReference type="Gene3D" id="3.90.190.10">
    <property type="entry name" value="Protein tyrosine phosphatase superfamily"/>
    <property type="match status" value="1"/>
</dbReference>
<dbReference type="Pfam" id="PF00102">
    <property type="entry name" value="Y_phosphatase"/>
    <property type="match status" value="1"/>
</dbReference>
<dbReference type="PROSITE" id="PS50056">
    <property type="entry name" value="TYR_PHOSPHATASE_2"/>
    <property type="match status" value="1"/>
</dbReference>
<dbReference type="WBParaSite" id="PDA_v2.g9655.t1">
    <property type="protein sequence ID" value="PDA_v2.g9655.t1"/>
    <property type="gene ID" value="PDA_v2.g9655"/>
</dbReference>
<dbReference type="InterPro" id="IPR000387">
    <property type="entry name" value="Tyr_Pase_dom"/>
</dbReference>
<sequence length="166" mass="18953">MQRKINSKSGKFLHYVIHVHHRSWPDLGVPKLTQPIIDIYNEYVDPSVAKKLPVAVHCSAGIGRTGCFIAAYICFLQFKASRLVSVKSAICNIRRMRGRAVQKSSQYFFLHLLLVEMIENFNGQDLSKVKSKFYYILKVVQEKEAKKAAKAAEEKQAQKPTKDAKR</sequence>
<dbReference type="EC" id="3.1.3.48" evidence="2"/>
<proteinExistence type="inferred from homology"/>
<evidence type="ECO:0000259" key="5">
    <source>
        <dbReference type="PROSITE" id="PS50055"/>
    </source>
</evidence>
<keyword evidence="4" id="KW-0904">Protein phosphatase</keyword>